<feature type="transmembrane region" description="Helical" evidence="9">
    <location>
        <begin position="398"/>
        <end position="420"/>
    </location>
</feature>
<feature type="transmembrane region" description="Helical" evidence="9">
    <location>
        <begin position="205"/>
        <end position="224"/>
    </location>
</feature>
<dbReference type="Pfam" id="PF07690">
    <property type="entry name" value="MFS_1"/>
    <property type="match status" value="1"/>
</dbReference>
<evidence type="ECO:0000256" key="1">
    <source>
        <dbReference type="ARBA" id="ARBA00004429"/>
    </source>
</evidence>
<dbReference type="EMBL" id="PRDW01000004">
    <property type="protein sequence ID" value="PPB84169.1"/>
    <property type="molecule type" value="Genomic_DNA"/>
</dbReference>
<feature type="transmembrane region" description="Helical" evidence="9">
    <location>
        <begin position="305"/>
        <end position="327"/>
    </location>
</feature>
<feature type="transmembrane region" description="Helical" evidence="9">
    <location>
        <begin position="236"/>
        <end position="258"/>
    </location>
</feature>
<protein>
    <submittedName>
        <fullName evidence="11">DHA2 family multidrug resistance protein</fullName>
    </submittedName>
</protein>
<gene>
    <name evidence="11" type="ORF">B0O95_104119</name>
</gene>
<dbReference type="InterPro" id="IPR004638">
    <property type="entry name" value="EmrB-like"/>
</dbReference>
<feature type="transmembrane region" description="Helical" evidence="9">
    <location>
        <begin position="57"/>
        <end position="76"/>
    </location>
</feature>
<dbReference type="OrthoDB" id="9807274at2"/>
<dbReference type="GO" id="GO:0022857">
    <property type="term" value="F:transmembrane transporter activity"/>
    <property type="evidence" value="ECO:0007669"/>
    <property type="project" value="InterPro"/>
</dbReference>
<accession>A0A2P5KBS3</accession>
<dbReference type="SUPFAM" id="SSF103473">
    <property type="entry name" value="MFS general substrate transporter"/>
    <property type="match status" value="1"/>
</dbReference>
<dbReference type="InterPro" id="IPR020846">
    <property type="entry name" value="MFS_dom"/>
</dbReference>
<feature type="transmembrane region" description="Helical" evidence="9">
    <location>
        <begin position="339"/>
        <end position="358"/>
    </location>
</feature>
<dbReference type="Gene3D" id="1.20.1250.20">
    <property type="entry name" value="MFS general substrate transporter like domains"/>
    <property type="match status" value="1"/>
</dbReference>
<evidence type="ECO:0000256" key="8">
    <source>
        <dbReference type="ARBA" id="ARBA00023136"/>
    </source>
</evidence>
<name>A0A2P5KBS3_9BURK</name>
<keyword evidence="5" id="KW-0997">Cell inner membrane</keyword>
<dbReference type="InterPro" id="IPR011701">
    <property type="entry name" value="MFS"/>
</dbReference>
<feature type="transmembrane region" description="Helical" evidence="9">
    <location>
        <begin position="483"/>
        <end position="500"/>
    </location>
</feature>
<dbReference type="GO" id="GO:0015721">
    <property type="term" value="P:bile acid and bile salt transport"/>
    <property type="evidence" value="ECO:0007669"/>
    <property type="project" value="UniProtKB-ARBA"/>
</dbReference>
<feature type="transmembrane region" description="Helical" evidence="9">
    <location>
        <begin position="12"/>
        <end position="32"/>
    </location>
</feature>
<feature type="transmembrane region" description="Helical" evidence="9">
    <location>
        <begin position="83"/>
        <end position="104"/>
    </location>
</feature>
<reference evidence="11 12" key="1">
    <citation type="submission" date="2018-01" db="EMBL/GenBank/DDBJ databases">
        <title>Genomic Encyclopedia of Type Strains, Phase III (KMG-III): the genomes of soil and plant-associated and newly described type strains.</title>
        <authorList>
            <person name="Whitman W."/>
        </authorList>
    </citation>
    <scope>NUCLEOTIDE SEQUENCE [LARGE SCALE GENOMIC DNA]</scope>
    <source>
        <strain evidence="11 12">HKI456</strain>
    </source>
</reference>
<dbReference type="GO" id="GO:1990961">
    <property type="term" value="P:xenobiotic detoxification by transmembrane export across the plasma membrane"/>
    <property type="evidence" value="ECO:0007669"/>
    <property type="project" value="UniProtKB-ARBA"/>
</dbReference>
<dbReference type="PROSITE" id="PS50850">
    <property type="entry name" value="MFS"/>
    <property type="match status" value="1"/>
</dbReference>
<comment type="similarity">
    <text evidence="2">Belongs to the major facilitator superfamily. EmrB family.</text>
</comment>
<evidence type="ECO:0000313" key="12">
    <source>
        <dbReference type="Proteomes" id="UP000243096"/>
    </source>
</evidence>
<comment type="caution">
    <text evidence="11">The sequence shown here is derived from an EMBL/GenBank/DDBJ whole genome shotgun (WGS) entry which is preliminary data.</text>
</comment>
<evidence type="ECO:0000256" key="3">
    <source>
        <dbReference type="ARBA" id="ARBA00022448"/>
    </source>
</evidence>
<dbReference type="RefSeq" id="WP_104076972.1">
    <property type="nucleotide sequence ID" value="NZ_CP062178.1"/>
</dbReference>
<evidence type="ECO:0000256" key="5">
    <source>
        <dbReference type="ARBA" id="ARBA00022519"/>
    </source>
</evidence>
<evidence type="ECO:0000256" key="7">
    <source>
        <dbReference type="ARBA" id="ARBA00022989"/>
    </source>
</evidence>
<keyword evidence="7 9" id="KW-1133">Transmembrane helix</keyword>
<dbReference type="PANTHER" id="PTHR42718">
    <property type="entry name" value="MAJOR FACILITATOR SUPERFAMILY MULTIDRUG TRANSPORTER MFSC"/>
    <property type="match status" value="1"/>
</dbReference>
<dbReference type="CDD" id="cd17503">
    <property type="entry name" value="MFS_LmrB_MDR_like"/>
    <property type="match status" value="1"/>
</dbReference>
<dbReference type="Gene3D" id="1.20.1720.10">
    <property type="entry name" value="Multidrug resistance protein D"/>
    <property type="match status" value="1"/>
</dbReference>
<dbReference type="InterPro" id="IPR036259">
    <property type="entry name" value="MFS_trans_sf"/>
</dbReference>
<evidence type="ECO:0000256" key="6">
    <source>
        <dbReference type="ARBA" id="ARBA00022692"/>
    </source>
</evidence>
<feature type="domain" description="Major facilitator superfamily (MFS) profile" evidence="10">
    <location>
        <begin position="19"/>
        <end position="506"/>
    </location>
</feature>
<evidence type="ECO:0000313" key="11">
    <source>
        <dbReference type="EMBL" id="PPB84169.1"/>
    </source>
</evidence>
<feature type="transmembrane region" description="Helical" evidence="9">
    <location>
        <begin position="364"/>
        <end position="386"/>
    </location>
</feature>
<keyword evidence="12" id="KW-1185">Reference proteome</keyword>
<comment type="subcellular location">
    <subcellularLocation>
        <location evidence="1">Cell inner membrane</location>
        <topology evidence="1">Multi-pass membrane protein</topology>
    </subcellularLocation>
</comment>
<evidence type="ECO:0000256" key="9">
    <source>
        <dbReference type="SAM" id="Phobius"/>
    </source>
</evidence>
<dbReference type="Proteomes" id="UP000243096">
    <property type="component" value="Unassembled WGS sequence"/>
</dbReference>
<dbReference type="AlphaFoldDB" id="A0A2P5KBS3"/>
<evidence type="ECO:0000256" key="2">
    <source>
        <dbReference type="ARBA" id="ARBA00008537"/>
    </source>
</evidence>
<dbReference type="GO" id="GO:0005886">
    <property type="term" value="C:plasma membrane"/>
    <property type="evidence" value="ECO:0007669"/>
    <property type="project" value="UniProtKB-SubCell"/>
</dbReference>
<organism evidence="11 12">
    <name type="scientific">Mycetohabitans endofungorum</name>
    <dbReference type="NCBI Taxonomy" id="417203"/>
    <lineage>
        <taxon>Bacteria</taxon>
        <taxon>Pseudomonadati</taxon>
        <taxon>Pseudomonadota</taxon>
        <taxon>Betaproteobacteria</taxon>
        <taxon>Burkholderiales</taxon>
        <taxon>Burkholderiaceae</taxon>
        <taxon>Mycetohabitans</taxon>
    </lineage>
</organism>
<keyword evidence="8 9" id="KW-0472">Membrane</keyword>
<keyword evidence="3" id="KW-0813">Transport</keyword>
<evidence type="ECO:0000256" key="4">
    <source>
        <dbReference type="ARBA" id="ARBA00022475"/>
    </source>
</evidence>
<proteinExistence type="inferred from homology"/>
<dbReference type="PANTHER" id="PTHR42718:SF9">
    <property type="entry name" value="MAJOR FACILITATOR SUPERFAMILY MULTIDRUG TRANSPORTER MFSC"/>
    <property type="match status" value="1"/>
</dbReference>
<keyword evidence="4" id="KW-1003">Cell membrane</keyword>
<dbReference type="FunFam" id="1.20.1720.10:FF:000002">
    <property type="entry name" value="Multidrug resistance protein B"/>
    <property type="match status" value="1"/>
</dbReference>
<dbReference type="NCBIfam" id="TIGR00711">
    <property type="entry name" value="efflux_EmrB"/>
    <property type="match status" value="1"/>
</dbReference>
<feature type="transmembrane region" description="Helical" evidence="9">
    <location>
        <begin position="279"/>
        <end position="299"/>
    </location>
</feature>
<evidence type="ECO:0000259" key="10">
    <source>
        <dbReference type="PROSITE" id="PS50850"/>
    </source>
</evidence>
<feature type="transmembrane region" description="Helical" evidence="9">
    <location>
        <begin position="171"/>
        <end position="193"/>
    </location>
</feature>
<feature type="transmembrane region" description="Helical" evidence="9">
    <location>
        <begin position="144"/>
        <end position="165"/>
    </location>
</feature>
<sequence>MSQTQASHPPLSGMQLVVGTIAVSLAVFMNVLDTSIANVAIPTISGDLGVSSDQGTWVITSFAVANAISVPLTGWLTERIGQVRLFLTSIVLFVISSWLCGLAPSLPFLLASRVLQGAVAGPMIPLSQTLLLASYPRSKSAMALALWGMTTLVAPVLGPILGGWISDNYSWPWIFYVNIPVGIVAAIATWVIFRKRDSEVKRAPIDGVGLMLLVLWVGSLQIMLDKGKDLDWFNSTTIIVLTLIAIITFAFFVVWELTDKHPVVDLSLFQRRNFTGGTVALSVGYGLYFGNLVLLPLWLQTHIGYTATQAGLVMAPVGIFAILLSPLTGKYMPKTDPRYIATAAFTVFALCFYLRSRYTTGVDTFALMVPTFIQGIGMAGFFIPLVSITLSGLPPHRIAAASGLSNFVRIMCGGIGTSIFQTAWDHRTILHHAQLAEQTGQFSPVFGQSVAQMRALGMSEAQSYGMVNNLMTQQAAQLGVNDLFYLSAAIFIALIALIWITKPERGSGSDAGAAASAAH</sequence>
<keyword evidence="6 9" id="KW-0812">Transmembrane</keyword>